<dbReference type="InterPro" id="IPR045076">
    <property type="entry name" value="MutS"/>
</dbReference>
<dbReference type="Pfam" id="PF00488">
    <property type="entry name" value="MutS_V"/>
    <property type="match status" value="1"/>
</dbReference>
<dbReference type="GO" id="GO:0006298">
    <property type="term" value="P:mismatch repair"/>
    <property type="evidence" value="ECO:0007669"/>
    <property type="project" value="InterPro"/>
</dbReference>
<protein>
    <recommendedName>
        <fullName evidence="5">DNA mismatch repair proteins mutS family domain-containing protein</fullName>
    </recommendedName>
</protein>
<dbReference type="Gene3D" id="3.40.50.300">
    <property type="entry name" value="P-loop containing nucleotide triphosphate hydrolases"/>
    <property type="match status" value="1"/>
</dbReference>
<keyword evidence="7" id="KW-1185">Reference proteome</keyword>
<evidence type="ECO:0000256" key="2">
    <source>
        <dbReference type="ARBA" id="ARBA00022840"/>
    </source>
</evidence>
<keyword evidence="2" id="KW-0067">ATP-binding</keyword>
<keyword evidence="4" id="KW-0812">Transmembrane</keyword>
<evidence type="ECO:0000259" key="5">
    <source>
        <dbReference type="SMART" id="SM00534"/>
    </source>
</evidence>
<dbReference type="GO" id="GO:0030983">
    <property type="term" value="F:mismatched DNA binding"/>
    <property type="evidence" value="ECO:0007669"/>
    <property type="project" value="InterPro"/>
</dbReference>
<dbReference type="InterPro" id="IPR000432">
    <property type="entry name" value="DNA_mismatch_repair_MutS_C"/>
</dbReference>
<organism evidence="6 7">
    <name type="scientific">Roseivirga misakiensis</name>
    <dbReference type="NCBI Taxonomy" id="1563681"/>
    <lineage>
        <taxon>Bacteria</taxon>
        <taxon>Pseudomonadati</taxon>
        <taxon>Bacteroidota</taxon>
        <taxon>Cytophagia</taxon>
        <taxon>Cytophagales</taxon>
        <taxon>Roseivirgaceae</taxon>
        <taxon>Roseivirga</taxon>
    </lineage>
</organism>
<keyword evidence="3" id="KW-0238">DNA-binding</keyword>
<name>A0A1E5SYH2_9BACT</name>
<dbReference type="STRING" id="1563681.BFP71_11815"/>
<accession>A0A1E5SYH2</accession>
<keyword evidence="1" id="KW-0547">Nucleotide-binding</keyword>
<dbReference type="RefSeq" id="WP_069835670.1">
    <property type="nucleotide sequence ID" value="NZ_MDGQ01000005.1"/>
</dbReference>
<proteinExistence type="predicted"/>
<dbReference type="PANTHER" id="PTHR11361:SF152">
    <property type="entry name" value="DNA MISMATCH REPAIR PROTEIN"/>
    <property type="match status" value="1"/>
</dbReference>
<gene>
    <name evidence="6" type="ORF">BFP71_11815</name>
</gene>
<evidence type="ECO:0000256" key="3">
    <source>
        <dbReference type="ARBA" id="ARBA00023125"/>
    </source>
</evidence>
<feature type="domain" description="DNA mismatch repair proteins mutS family" evidence="5">
    <location>
        <begin position="337"/>
        <end position="522"/>
    </location>
</feature>
<reference evidence="6 7" key="1">
    <citation type="submission" date="2016-08" db="EMBL/GenBank/DDBJ databases">
        <title>Draft genome of Fabibacter sp. strain SK-8.</title>
        <authorList>
            <person name="Wong S.-K."/>
            <person name="Hamasaki K."/>
            <person name="Yoshizawa S."/>
        </authorList>
    </citation>
    <scope>NUCLEOTIDE SEQUENCE [LARGE SCALE GENOMIC DNA]</scope>
    <source>
        <strain evidence="6 7">SK-8</strain>
    </source>
</reference>
<evidence type="ECO:0000313" key="6">
    <source>
        <dbReference type="EMBL" id="OEK04165.1"/>
    </source>
</evidence>
<dbReference type="Proteomes" id="UP000095552">
    <property type="component" value="Unassembled WGS sequence"/>
</dbReference>
<dbReference type="PANTHER" id="PTHR11361">
    <property type="entry name" value="DNA MISMATCH REPAIR PROTEIN MUTS FAMILY MEMBER"/>
    <property type="match status" value="1"/>
</dbReference>
<dbReference type="GO" id="GO:0005829">
    <property type="term" value="C:cytosol"/>
    <property type="evidence" value="ECO:0007669"/>
    <property type="project" value="TreeGrafter"/>
</dbReference>
<comment type="caution">
    <text evidence="6">The sequence shown here is derived from an EMBL/GenBank/DDBJ whole genome shotgun (WGS) entry which is preliminary data.</text>
</comment>
<keyword evidence="4" id="KW-1133">Transmembrane helix</keyword>
<dbReference type="GO" id="GO:0140664">
    <property type="term" value="F:ATP-dependent DNA damage sensor activity"/>
    <property type="evidence" value="ECO:0007669"/>
    <property type="project" value="InterPro"/>
</dbReference>
<dbReference type="OrthoDB" id="9802448at2"/>
<feature type="transmembrane region" description="Helical" evidence="4">
    <location>
        <begin position="160"/>
        <end position="178"/>
    </location>
</feature>
<keyword evidence="4" id="KW-0472">Membrane</keyword>
<dbReference type="GO" id="GO:0005524">
    <property type="term" value="F:ATP binding"/>
    <property type="evidence" value="ECO:0007669"/>
    <property type="project" value="UniProtKB-KW"/>
</dbReference>
<dbReference type="SUPFAM" id="SSF52540">
    <property type="entry name" value="P-loop containing nucleoside triphosphate hydrolases"/>
    <property type="match status" value="1"/>
</dbReference>
<dbReference type="InterPro" id="IPR027417">
    <property type="entry name" value="P-loop_NTPase"/>
</dbReference>
<sequence>MFSRSKKRRIALLEKYSQLKKEVFHFDVIKKYAEGTKDSKDSFRISTATYNDLDFDELFMFLDRSISKVGQQYLYREFQSIPNDRTPTEKREALITQLEENPKAKEECIVALSKLSSFEANYLPTIFLEEQIQPPPWFWAIKLSAIISCITFLGAFIYPVLWIALVFILIGNFIIHYWNKKNLYQYAASLSELIILVDVAKSTAKHLDNEDPSTKEAISKLETLKSLISVFKFNPAPKSEIGELVDYIIELIKALFVIEPILLFKILDRLENQKDHIHQLFKHVGEIDLSINIQSIRNSLDIHSQLQLTDKLCTLHMTKGYHPLITEPVDNNLKVDGQSILLTGSNMSGKSTFIRTLGINAIIGQTLNICFAEAFSIPHLHVSSAIRIADDLMNDTSYYFQEVSAIKKLLAASDQPTPHLFLLDELFKGTNTLERIASGKAVLSKLTQNGNLVFVATHDLELSELLKEEYSTYHFSEQIVENEIVFDYKLKTGSLQKTNAIKILQVNGFPEDVIEEAKRIVHKLKN</sequence>
<dbReference type="SMART" id="SM00534">
    <property type="entry name" value="MUTSac"/>
    <property type="match status" value="1"/>
</dbReference>
<evidence type="ECO:0000256" key="1">
    <source>
        <dbReference type="ARBA" id="ARBA00022741"/>
    </source>
</evidence>
<dbReference type="AlphaFoldDB" id="A0A1E5SYH2"/>
<evidence type="ECO:0000256" key="4">
    <source>
        <dbReference type="SAM" id="Phobius"/>
    </source>
</evidence>
<dbReference type="EMBL" id="MDGQ01000005">
    <property type="protein sequence ID" value="OEK04165.1"/>
    <property type="molecule type" value="Genomic_DNA"/>
</dbReference>
<evidence type="ECO:0000313" key="7">
    <source>
        <dbReference type="Proteomes" id="UP000095552"/>
    </source>
</evidence>